<name>A0AAN8TQZ1_SOLBU</name>
<organism evidence="1 2">
    <name type="scientific">Solanum bulbocastanum</name>
    <name type="common">Wild potato</name>
    <dbReference type="NCBI Taxonomy" id="147425"/>
    <lineage>
        <taxon>Eukaryota</taxon>
        <taxon>Viridiplantae</taxon>
        <taxon>Streptophyta</taxon>
        <taxon>Embryophyta</taxon>
        <taxon>Tracheophyta</taxon>
        <taxon>Spermatophyta</taxon>
        <taxon>Magnoliopsida</taxon>
        <taxon>eudicotyledons</taxon>
        <taxon>Gunneridae</taxon>
        <taxon>Pentapetalae</taxon>
        <taxon>asterids</taxon>
        <taxon>lamiids</taxon>
        <taxon>Solanales</taxon>
        <taxon>Solanaceae</taxon>
        <taxon>Solanoideae</taxon>
        <taxon>Solaneae</taxon>
        <taxon>Solanum</taxon>
    </lineage>
</organism>
<gene>
    <name evidence="1" type="ORF">RDI58_013806</name>
</gene>
<evidence type="ECO:0000313" key="1">
    <source>
        <dbReference type="EMBL" id="KAK6790006.1"/>
    </source>
</evidence>
<comment type="caution">
    <text evidence="1">The sequence shown here is derived from an EMBL/GenBank/DDBJ whole genome shotgun (WGS) entry which is preliminary data.</text>
</comment>
<evidence type="ECO:0000313" key="2">
    <source>
        <dbReference type="Proteomes" id="UP001371456"/>
    </source>
</evidence>
<keyword evidence="2" id="KW-1185">Reference proteome</keyword>
<protein>
    <submittedName>
        <fullName evidence="1">Uncharacterized protein</fullName>
    </submittedName>
</protein>
<proteinExistence type="predicted"/>
<accession>A0AAN8TQZ1</accession>
<dbReference type="Proteomes" id="UP001371456">
    <property type="component" value="Unassembled WGS sequence"/>
</dbReference>
<dbReference type="EMBL" id="JBANQN010000005">
    <property type="protein sequence ID" value="KAK6790006.1"/>
    <property type="molecule type" value="Genomic_DNA"/>
</dbReference>
<reference evidence="1 2" key="1">
    <citation type="submission" date="2024-02" db="EMBL/GenBank/DDBJ databases">
        <title>de novo genome assembly of Solanum bulbocastanum strain 11H21.</title>
        <authorList>
            <person name="Hosaka A.J."/>
        </authorList>
    </citation>
    <scope>NUCLEOTIDE SEQUENCE [LARGE SCALE GENOMIC DNA]</scope>
    <source>
        <tissue evidence="1">Young leaves</tissue>
    </source>
</reference>
<sequence>MLHRKPLYVAIAQRKEER</sequence>
<dbReference type="AlphaFoldDB" id="A0AAN8TQZ1"/>